<keyword evidence="3" id="KW-1185">Reference proteome</keyword>
<keyword evidence="1" id="KW-1133">Transmembrane helix</keyword>
<dbReference type="AlphaFoldDB" id="A0AAV4X248"/>
<evidence type="ECO:0000313" key="3">
    <source>
        <dbReference type="Proteomes" id="UP001054945"/>
    </source>
</evidence>
<protein>
    <submittedName>
        <fullName evidence="2">Uncharacterized protein</fullName>
    </submittedName>
</protein>
<comment type="caution">
    <text evidence="2">The sequence shown here is derived from an EMBL/GenBank/DDBJ whole genome shotgun (WGS) entry which is preliminary data.</text>
</comment>
<evidence type="ECO:0000313" key="2">
    <source>
        <dbReference type="EMBL" id="GIY89305.1"/>
    </source>
</evidence>
<reference evidence="2 3" key="1">
    <citation type="submission" date="2021-06" db="EMBL/GenBank/DDBJ databases">
        <title>Caerostris extrusa draft genome.</title>
        <authorList>
            <person name="Kono N."/>
            <person name="Arakawa K."/>
        </authorList>
    </citation>
    <scope>NUCLEOTIDE SEQUENCE [LARGE SCALE GENOMIC DNA]</scope>
</reference>
<gene>
    <name evidence="2" type="ORF">CEXT_752461</name>
</gene>
<organism evidence="2 3">
    <name type="scientific">Caerostris extrusa</name>
    <name type="common">Bark spider</name>
    <name type="synonym">Caerostris bankana</name>
    <dbReference type="NCBI Taxonomy" id="172846"/>
    <lineage>
        <taxon>Eukaryota</taxon>
        <taxon>Metazoa</taxon>
        <taxon>Ecdysozoa</taxon>
        <taxon>Arthropoda</taxon>
        <taxon>Chelicerata</taxon>
        <taxon>Arachnida</taxon>
        <taxon>Araneae</taxon>
        <taxon>Araneomorphae</taxon>
        <taxon>Entelegynae</taxon>
        <taxon>Araneoidea</taxon>
        <taxon>Araneidae</taxon>
        <taxon>Caerostris</taxon>
    </lineage>
</organism>
<feature type="transmembrane region" description="Helical" evidence="1">
    <location>
        <begin position="43"/>
        <end position="67"/>
    </location>
</feature>
<keyword evidence="1" id="KW-0812">Transmembrane</keyword>
<proteinExistence type="predicted"/>
<accession>A0AAV4X248</accession>
<dbReference type="EMBL" id="BPLR01017185">
    <property type="protein sequence ID" value="GIY89305.1"/>
    <property type="molecule type" value="Genomic_DNA"/>
</dbReference>
<sequence length="106" mass="11825">METLQPLRSAPSCRGESLCNIHRRAIPLTFITEWKLLSWDEKYFISSAVAVVAPLVLLGLSGCIFYWSSDNTEAARNGVLTIVGVVWGEGEEWQFFSLVSILLSEC</sequence>
<dbReference type="Proteomes" id="UP001054945">
    <property type="component" value="Unassembled WGS sequence"/>
</dbReference>
<keyword evidence="1" id="KW-0472">Membrane</keyword>
<name>A0AAV4X248_CAEEX</name>
<evidence type="ECO:0000256" key="1">
    <source>
        <dbReference type="SAM" id="Phobius"/>
    </source>
</evidence>